<dbReference type="InterPro" id="IPR011010">
    <property type="entry name" value="DNA_brk_join_enz"/>
</dbReference>
<dbReference type="AlphaFoldDB" id="A0A161QL79"/>
<comment type="caution">
    <text evidence="3">The sequence shown here is derived from an EMBL/GenBank/DDBJ whole genome shotgun (WGS) entry which is preliminary data.</text>
</comment>
<gene>
    <name evidence="3" type="ORF">A4A58_18530</name>
</gene>
<evidence type="ECO:0008006" key="5">
    <source>
        <dbReference type="Google" id="ProtNLM"/>
    </source>
</evidence>
<dbReference type="InterPro" id="IPR013762">
    <property type="entry name" value="Integrase-like_cat_sf"/>
</dbReference>
<dbReference type="GO" id="GO:0003677">
    <property type="term" value="F:DNA binding"/>
    <property type="evidence" value="ECO:0007669"/>
    <property type="project" value="InterPro"/>
</dbReference>
<accession>A0A161QL79</accession>
<evidence type="ECO:0000313" key="3">
    <source>
        <dbReference type="EMBL" id="KZD20724.1"/>
    </source>
</evidence>
<dbReference type="GO" id="GO:0006310">
    <property type="term" value="P:DNA recombination"/>
    <property type="evidence" value="ECO:0007669"/>
    <property type="project" value="UniProtKB-KW"/>
</dbReference>
<dbReference type="EMBL" id="LVYV01000055">
    <property type="protein sequence ID" value="KZD20724.1"/>
    <property type="molecule type" value="Genomic_DNA"/>
</dbReference>
<dbReference type="SUPFAM" id="SSF56349">
    <property type="entry name" value="DNA breaking-rejoining enzymes"/>
    <property type="match status" value="1"/>
</dbReference>
<evidence type="ECO:0000256" key="1">
    <source>
        <dbReference type="ARBA" id="ARBA00023172"/>
    </source>
</evidence>
<dbReference type="GO" id="GO:0015074">
    <property type="term" value="P:DNA integration"/>
    <property type="evidence" value="ECO:0007669"/>
    <property type="project" value="InterPro"/>
</dbReference>
<name>A0A161QL79_9BRAD</name>
<sequence>MTYAELIRFVAMTDRLGDHSIGTAAMLAYFWLQRQVDILERLSWEQYRPADAPDIVRIFHHKTHEMVDIPLVDTDGSLLWPEMCERLDRTCRRGPLIIMRDRPDRLRKAYLPWREDYFRHRVADIRTAAGIDAEVKFMGLRHGGNTEGADADLSDAQLRALSGHRTASMVVTYARTSMQQRRDGARKRRDARENLLE</sequence>
<evidence type="ECO:0000256" key="2">
    <source>
        <dbReference type="SAM" id="MobiDB-lite"/>
    </source>
</evidence>
<keyword evidence="4" id="KW-1185">Reference proteome</keyword>
<proteinExistence type="predicted"/>
<dbReference type="Proteomes" id="UP000076574">
    <property type="component" value="Unassembled WGS sequence"/>
</dbReference>
<organism evidence="3 4">
    <name type="scientific">Tardiphaga robiniae</name>
    <dbReference type="NCBI Taxonomy" id="943830"/>
    <lineage>
        <taxon>Bacteria</taxon>
        <taxon>Pseudomonadati</taxon>
        <taxon>Pseudomonadota</taxon>
        <taxon>Alphaproteobacteria</taxon>
        <taxon>Hyphomicrobiales</taxon>
        <taxon>Nitrobacteraceae</taxon>
        <taxon>Tardiphaga</taxon>
    </lineage>
</organism>
<protein>
    <recommendedName>
        <fullName evidence="5">Tyr recombinase domain-containing protein</fullName>
    </recommendedName>
</protein>
<evidence type="ECO:0000313" key="4">
    <source>
        <dbReference type="Proteomes" id="UP000076574"/>
    </source>
</evidence>
<dbReference type="Gene3D" id="1.10.443.10">
    <property type="entry name" value="Intergrase catalytic core"/>
    <property type="match status" value="1"/>
</dbReference>
<reference evidence="3 4" key="1">
    <citation type="submission" date="2016-03" db="EMBL/GenBank/DDBJ databases">
        <title>Microsymbionts genomes from the relict species Vavilovia formosa (Stev.) Fed.</title>
        <authorList>
            <person name="Kopat V."/>
            <person name="Chirak E."/>
            <person name="Kimeklis A."/>
            <person name="Andronov E."/>
        </authorList>
    </citation>
    <scope>NUCLEOTIDE SEQUENCE [LARGE SCALE GENOMIC DNA]</scope>
    <source>
        <strain evidence="3 4">Vaf07</strain>
    </source>
</reference>
<feature type="region of interest" description="Disordered" evidence="2">
    <location>
        <begin position="177"/>
        <end position="197"/>
    </location>
</feature>
<keyword evidence="1" id="KW-0233">DNA recombination</keyword>